<proteinExistence type="inferred from homology"/>
<dbReference type="PANTHER" id="PTHR10350">
    <property type="entry name" value="NUCLEAR PORE COMPLEX PROTEIN NUP155"/>
    <property type="match status" value="1"/>
</dbReference>
<dbReference type="GO" id="GO:0044611">
    <property type="term" value="C:nuclear pore inner ring"/>
    <property type="evidence" value="ECO:0007669"/>
    <property type="project" value="TreeGrafter"/>
</dbReference>
<dbReference type="InterPro" id="IPR042537">
    <property type="entry name" value="Nucleoporin_Nup155_C_2"/>
</dbReference>
<dbReference type="InterPro" id="IPR007187">
    <property type="entry name" value="Nucleoporin_Nup133/Nup155_C"/>
</dbReference>
<dbReference type="Gene3D" id="1.20.58.1780">
    <property type="match status" value="1"/>
</dbReference>
<keyword evidence="3" id="KW-0813">Transport</keyword>
<feature type="domain" description="Nucleoporin Nup133/Nup155-like N-terminal" evidence="7">
    <location>
        <begin position="68"/>
        <end position="536"/>
    </location>
</feature>
<comment type="subcellular location">
    <subcellularLocation>
        <location evidence="1">Nucleus</location>
    </subcellularLocation>
</comment>
<comment type="caution">
    <text evidence="8">The sequence shown here is derived from an EMBL/GenBank/DDBJ whole genome shotgun (WGS) entry which is preliminary data.</text>
</comment>
<dbReference type="Proteomes" id="UP000037069">
    <property type="component" value="Unassembled WGS sequence"/>
</dbReference>
<dbReference type="Gene3D" id="1.25.40.440">
    <property type="entry name" value="Nucleoporin, helical domain, central subdomain"/>
    <property type="match status" value="1"/>
</dbReference>
<name>A0A0L0C7Y0_LUCCU</name>
<dbReference type="InterPro" id="IPR042538">
    <property type="entry name" value="Nucleoporin_Nup155_C_3"/>
</dbReference>
<evidence type="ECO:0000313" key="8">
    <source>
        <dbReference type="EMBL" id="KNC28357.1"/>
    </source>
</evidence>
<gene>
    <name evidence="8" type="ORF">FF38_09085</name>
</gene>
<dbReference type="FunFam" id="1.20.120.1880:FF:000003">
    <property type="entry name" value="nuclear pore complex protein Nup155"/>
    <property type="match status" value="1"/>
</dbReference>
<dbReference type="InterPro" id="IPR004870">
    <property type="entry name" value="Nucleoporin_Nup155"/>
</dbReference>
<dbReference type="GO" id="GO:0006606">
    <property type="term" value="P:protein import into nucleus"/>
    <property type="evidence" value="ECO:0007669"/>
    <property type="project" value="TreeGrafter"/>
</dbReference>
<accession>A0A0L0C7Y0</accession>
<dbReference type="GO" id="GO:0000972">
    <property type="term" value="P:transcription-dependent tethering of RNA polymerase II gene DNA at nuclear periphery"/>
    <property type="evidence" value="ECO:0007669"/>
    <property type="project" value="TreeGrafter"/>
</dbReference>
<dbReference type="FunFam" id="1.25.40.440:FF:000001">
    <property type="entry name" value="Nuclear pore complex subunit"/>
    <property type="match status" value="1"/>
</dbReference>
<keyword evidence="9" id="KW-1185">Reference proteome</keyword>
<dbReference type="InterPro" id="IPR042533">
    <property type="entry name" value="Nucleoporin_Nup155_C_1"/>
</dbReference>
<dbReference type="OrthoDB" id="338970at2759"/>
<evidence type="ECO:0000259" key="6">
    <source>
        <dbReference type="Pfam" id="PF03177"/>
    </source>
</evidence>
<protein>
    <recommendedName>
        <fullName evidence="10">Nuclear pore complex protein Nup154</fullName>
    </recommendedName>
</protein>
<dbReference type="Gene3D" id="1.20.120.1880">
    <property type="entry name" value="Nucleoporin, helical C-terminal domain"/>
    <property type="match status" value="1"/>
</dbReference>
<evidence type="ECO:0000256" key="3">
    <source>
        <dbReference type="ARBA" id="ARBA00022448"/>
    </source>
</evidence>
<organism evidence="8 9">
    <name type="scientific">Lucilia cuprina</name>
    <name type="common">Green bottle fly</name>
    <name type="synonym">Australian sheep blowfly</name>
    <dbReference type="NCBI Taxonomy" id="7375"/>
    <lineage>
        <taxon>Eukaryota</taxon>
        <taxon>Metazoa</taxon>
        <taxon>Ecdysozoa</taxon>
        <taxon>Arthropoda</taxon>
        <taxon>Hexapoda</taxon>
        <taxon>Insecta</taxon>
        <taxon>Pterygota</taxon>
        <taxon>Neoptera</taxon>
        <taxon>Endopterygota</taxon>
        <taxon>Diptera</taxon>
        <taxon>Brachycera</taxon>
        <taxon>Muscomorpha</taxon>
        <taxon>Oestroidea</taxon>
        <taxon>Calliphoridae</taxon>
        <taxon>Luciliinae</taxon>
        <taxon>Lucilia</taxon>
    </lineage>
</organism>
<feature type="region of interest" description="Disordered" evidence="5">
    <location>
        <begin position="385"/>
        <end position="421"/>
    </location>
</feature>
<feature type="domain" description="Nucleoporin Nup133/Nup155-like C-terminal" evidence="6">
    <location>
        <begin position="700"/>
        <end position="1348"/>
    </location>
</feature>
<evidence type="ECO:0000259" key="7">
    <source>
        <dbReference type="Pfam" id="PF08801"/>
    </source>
</evidence>
<dbReference type="OMA" id="SWAPFQK"/>
<dbReference type="Gene3D" id="1.25.40.450">
    <property type="entry name" value="Nucleoporin, helical domain, N-terminal subdomain"/>
    <property type="match status" value="1"/>
</dbReference>
<keyword evidence="4" id="KW-0539">Nucleus</keyword>
<evidence type="ECO:0000256" key="5">
    <source>
        <dbReference type="SAM" id="MobiDB-lite"/>
    </source>
</evidence>
<dbReference type="PANTHER" id="PTHR10350:SF6">
    <property type="entry name" value="NUCLEAR PORE COMPLEX PROTEIN NUP155"/>
    <property type="match status" value="1"/>
</dbReference>
<reference evidence="8 9" key="1">
    <citation type="journal article" date="2015" name="Nat. Commun.">
        <title>Lucilia cuprina genome unlocks parasitic fly biology to underpin future interventions.</title>
        <authorList>
            <person name="Anstead C.A."/>
            <person name="Korhonen P.K."/>
            <person name="Young N.D."/>
            <person name="Hall R.S."/>
            <person name="Jex A.R."/>
            <person name="Murali S.C."/>
            <person name="Hughes D.S."/>
            <person name="Lee S.F."/>
            <person name="Perry T."/>
            <person name="Stroehlein A.J."/>
            <person name="Ansell B.R."/>
            <person name="Breugelmans B."/>
            <person name="Hofmann A."/>
            <person name="Qu J."/>
            <person name="Dugan S."/>
            <person name="Lee S.L."/>
            <person name="Chao H."/>
            <person name="Dinh H."/>
            <person name="Han Y."/>
            <person name="Doddapaneni H.V."/>
            <person name="Worley K.C."/>
            <person name="Muzny D.M."/>
            <person name="Ioannidis P."/>
            <person name="Waterhouse R.M."/>
            <person name="Zdobnov E.M."/>
            <person name="James P.J."/>
            <person name="Bagnall N.H."/>
            <person name="Kotze A.C."/>
            <person name="Gibbs R.A."/>
            <person name="Richards S."/>
            <person name="Batterham P."/>
            <person name="Gasser R.B."/>
        </authorList>
    </citation>
    <scope>NUCLEOTIDE SEQUENCE [LARGE SCALE GENOMIC DNA]</scope>
    <source>
        <strain evidence="8 9">LS</strain>
        <tissue evidence="8">Full body</tissue>
    </source>
</reference>
<dbReference type="STRING" id="7375.A0A0L0C7Y0"/>
<feature type="compositionally biased region" description="Polar residues" evidence="5">
    <location>
        <begin position="385"/>
        <end position="418"/>
    </location>
</feature>
<evidence type="ECO:0000256" key="4">
    <source>
        <dbReference type="ARBA" id="ARBA00023242"/>
    </source>
</evidence>
<dbReference type="Pfam" id="PF03177">
    <property type="entry name" value="Nucleoporin_C"/>
    <property type="match status" value="1"/>
</dbReference>
<dbReference type="EMBL" id="JRES01000783">
    <property type="protein sequence ID" value="KNC28357.1"/>
    <property type="molecule type" value="Genomic_DNA"/>
</dbReference>
<sequence>MNITQMSGQLDLLDVAGSMLEKHDSKDLCSPGLLEMTGINQHGMATASGLNDYDYQTLSSLSMGHKQLNQLQTINKIPIPPEILEHFKHIKCHCMMGLFPEIGRAWLTIDSEIYIWTYEQSRDVAYYDGLSHLIISVGLVKPKPGVFINDVKYLLILTTPIEIIVLGVTFGDTTKTISSPTRNIQSTATFEEMQLMNKPIFILSTDNVSINVVMGSDNGRIFLGGRDGCLYEISYQAESSWFGKRCKKVNHSQGIVSYIVPSFLKVFSENDPIVRLAIDSSRQLLYVLTEKGSIEAWEMGQDCNTMRRIAKVTQNEISQCAGNIIKTVDPAVFKNIKSICPLSADDCQNLHLLAITQCGVRLFFATNPLVGFQNSNIHQSPLNQTQMSMNQHSPTKPTPVSNATGPLPSQTSPHSSATEQRRQQGLYLLHVRLPPGYTPNTTINKPKQVHSAHYNEGTLLMVSTPQQDQDILWSISSAPFPHRPYLTESTTVIPLDGIVWSLAEMPDRCKAQLQSILRKAQKPKKVVLLTNQGAHIISLLKPVDILQQLLIACHGPHHDAVKAFFQAQGDREACATALLLTCSEQYRGTDLAMWAAQAFLLYGGEPTFSNQMQIMAGLQGQRPYLNNSMGMDQRNTPQMFISTPMPNTGSGGLGNRTLQNTPIQSPIQHTQYPLSPIYNQNSYIGSGIAPVNDMNTIIYSSKHDGLYIYVARLLRPIWKIRCVDENLNSKLTQADCTFILEDLYALKNFLDANSVNDLSCTMRAFNNQSTLSNGYGLLMQNNTNMHTNDPQMNAAEQAQTEEKRSLTALNYFIKHTCEVIALWKILCEHQFQVLASQLLKEQQSVLLSCTFRDLILSRSESCALLIVALINSYLKDNASVSTISSKLRDECPNLYRHEDAVSFKATEILMNSKNCTNLEEKQDKLRTALQLCKDAAPNLPLQNICQQFVLSGFFEGVIELTSTCAFKIDPEEFGIHFYQSDEPEEDREGYAAYAARLNCYKEVKLMMDHVYQSVCNANANQEFSQQICNKQELSVNAQIMKIVGMSVQIKDPILHVCVYEWLMAHDMLSELLSLTEQTLGEFLRRNVVRNPDNLNLIDLLWKYYEKNGHHAQAARILDNLASTQSDGIPLIQRIEYLARAVMCMRNDGVGYSITNGVLLKELEDKLEIARVQKTVLDAVSALAPTNSDANKAVENLNKILYDITQLYENFADPFDLWECKLTILNCSHHNDPLLIESVWGQIINKSVEGTGSMQERSTRLFSKIETLFKEFGESGHCFPLAFIIRELEIKACQLRLSEGIVPDKLVAMNIDVELLMEYYSRMISINERIWANEGNEWHLVQSSIRVVTLLANNAHAIWSRSKRRIIGKAQDMVSVCLNLCYQKPGTERMQQSLKELQCRLQRSLT</sequence>
<evidence type="ECO:0008006" key="10">
    <source>
        <dbReference type="Google" id="ProtNLM"/>
    </source>
</evidence>
<dbReference type="GO" id="GO:0006405">
    <property type="term" value="P:RNA export from nucleus"/>
    <property type="evidence" value="ECO:0007669"/>
    <property type="project" value="TreeGrafter"/>
</dbReference>
<dbReference type="GO" id="GO:0036228">
    <property type="term" value="P:protein localization to nuclear inner membrane"/>
    <property type="evidence" value="ECO:0007669"/>
    <property type="project" value="TreeGrafter"/>
</dbReference>
<evidence type="ECO:0000313" key="9">
    <source>
        <dbReference type="Proteomes" id="UP000037069"/>
    </source>
</evidence>
<dbReference type="Pfam" id="PF08801">
    <property type="entry name" value="Nucleoporin_N"/>
    <property type="match status" value="1"/>
</dbReference>
<dbReference type="InterPro" id="IPR014908">
    <property type="entry name" value="Nucleoporin_Nup133/Nup155_N"/>
</dbReference>
<dbReference type="GO" id="GO:0017056">
    <property type="term" value="F:structural constituent of nuclear pore"/>
    <property type="evidence" value="ECO:0007669"/>
    <property type="project" value="InterPro"/>
</dbReference>
<evidence type="ECO:0000256" key="2">
    <source>
        <dbReference type="ARBA" id="ARBA00007373"/>
    </source>
</evidence>
<evidence type="ECO:0000256" key="1">
    <source>
        <dbReference type="ARBA" id="ARBA00004123"/>
    </source>
</evidence>
<comment type="similarity">
    <text evidence="2">Belongs to the non-repetitive/WGA-negative nucleoporin family.</text>
</comment>